<keyword evidence="4" id="KW-1185">Reference proteome</keyword>
<comment type="caution">
    <text evidence="3">The sequence shown here is derived from an EMBL/GenBank/DDBJ whole genome shotgun (WGS) entry which is preliminary data.</text>
</comment>
<keyword evidence="1" id="KW-0472">Membrane</keyword>
<feature type="transmembrane region" description="Helical" evidence="1">
    <location>
        <begin position="36"/>
        <end position="56"/>
    </location>
</feature>
<dbReference type="Pfam" id="PF11127">
    <property type="entry name" value="YgaP-like_TM"/>
    <property type="match status" value="1"/>
</dbReference>
<evidence type="ECO:0000259" key="2">
    <source>
        <dbReference type="Pfam" id="PF11127"/>
    </source>
</evidence>
<accession>A0A849L446</accession>
<reference evidence="3 4" key="1">
    <citation type="submission" date="2020-05" db="EMBL/GenBank/DDBJ databases">
        <title>Gimesia benthica sp. nov., a novel planctomycete isolated from a deep-sea water sample of the Northwest Indian Ocean.</title>
        <authorList>
            <person name="Wang J."/>
            <person name="Ruan C."/>
            <person name="Song L."/>
            <person name="Zhu Y."/>
            <person name="Li A."/>
            <person name="Zheng X."/>
            <person name="Wang L."/>
            <person name="Lu Z."/>
            <person name="Huang Y."/>
            <person name="Du W."/>
            <person name="Zhou Y."/>
            <person name="Huang L."/>
            <person name="Dai X."/>
        </authorList>
    </citation>
    <scope>NUCLEOTIDE SEQUENCE [LARGE SCALE GENOMIC DNA]</scope>
    <source>
        <strain evidence="3 4">YYQ-30</strain>
    </source>
</reference>
<dbReference type="RefSeq" id="WP_171325803.1">
    <property type="nucleotide sequence ID" value="NZ_JABFBC010000002.1"/>
</dbReference>
<keyword evidence="1" id="KW-1133">Transmembrane helix</keyword>
<dbReference type="InterPro" id="IPR021309">
    <property type="entry name" value="YgaP-like_TM"/>
</dbReference>
<protein>
    <submittedName>
        <fullName evidence="3">DUF2892 domain-containing protein</fullName>
    </submittedName>
</protein>
<dbReference type="EMBL" id="JABFBC010000002">
    <property type="protein sequence ID" value="NNU81126.1"/>
    <property type="molecule type" value="Genomic_DNA"/>
</dbReference>
<organism evidence="3 4">
    <name type="scientific">Halovulum dunhuangense</name>
    <dbReference type="NCBI Taxonomy" id="1505036"/>
    <lineage>
        <taxon>Bacteria</taxon>
        <taxon>Pseudomonadati</taxon>
        <taxon>Pseudomonadota</taxon>
        <taxon>Alphaproteobacteria</taxon>
        <taxon>Rhodobacterales</taxon>
        <taxon>Paracoccaceae</taxon>
        <taxon>Halovulum</taxon>
    </lineage>
</organism>
<evidence type="ECO:0000256" key="1">
    <source>
        <dbReference type="SAM" id="Phobius"/>
    </source>
</evidence>
<keyword evidence="1" id="KW-0812">Transmembrane</keyword>
<dbReference type="AlphaFoldDB" id="A0A849L446"/>
<name>A0A849L446_9RHOB</name>
<proteinExistence type="predicted"/>
<dbReference type="Proteomes" id="UP000572377">
    <property type="component" value="Unassembled WGS sequence"/>
</dbReference>
<sequence length="70" mass="7453">MTANMGTTDRILRLIAGIVLIALPFLPGLAAFDAGFLRWAALVVGVVMLLTALTRFCPAYTLLGIKTCKS</sequence>
<evidence type="ECO:0000313" key="3">
    <source>
        <dbReference type="EMBL" id="NNU81126.1"/>
    </source>
</evidence>
<feature type="domain" description="Inner membrane protein YgaP-like transmembrane" evidence="2">
    <location>
        <begin position="1"/>
        <end position="69"/>
    </location>
</feature>
<evidence type="ECO:0000313" key="4">
    <source>
        <dbReference type="Proteomes" id="UP000572377"/>
    </source>
</evidence>
<feature type="transmembrane region" description="Helical" evidence="1">
    <location>
        <begin position="12"/>
        <end position="30"/>
    </location>
</feature>
<gene>
    <name evidence="3" type="ORF">HMH01_11835</name>
</gene>